<evidence type="ECO:0000313" key="2">
    <source>
        <dbReference type="Proteomes" id="UP001237448"/>
    </source>
</evidence>
<dbReference type="InterPro" id="IPR016084">
    <property type="entry name" value="Haem_Oase-like_multi-hlx"/>
</dbReference>
<name>A0ABU0F8L7_9HYPH</name>
<dbReference type="EMBL" id="JAUSVK010000001">
    <property type="protein sequence ID" value="MDQ0390956.1"/>
    <property type="molecule type" value="Genomic_DNA"/>
</dbReference>
<dbReference type="RefSeq" id="WP_307422524.1">
    <property type="nucleotide sequence ID" value="NZ_JAUSVK010000001.1"/>
</dbReference>
<dbReference type="Gene3D" id="1.20.910.10">
    <property type="entry name" value="Heme oxygenase-like"/>
    <property type="match status" value="1"/>
</dbReference>
<dbReference type="Proteomes" id="UP001237448">
    <property type="component" value="Unassembled WGS sequence"/>
</dbReference>
<dbReference type="Pfam" id="PF14518">
    <property type="entry name" value="Haem_oxygenas_2"/>
    <property type="match status" value="1"/>
</dbReference>
<dbReference type="SMART" id="SM01236">
    <property type="entry name" value="Haem_oxygenase_2"/>
    <property type="match status" value="1"/>
</dbReference>
<dbReference type="SUPFAM" id="SSF48613">
    <property type="entry name" value="Heme oxygenase-like"/>
    <property type="match status" value="1"/>
</dbReference>
<gene>
    <name evidence="1" type="ORF">J3R73_000748</name>
</gene>
<organism evidence="1 2">
    <name type="scientific">Labrys monachus</name>
    <dbReference type="NCBI Taxonomy" id="217067"/>
    <lineage>
        <taxon>Bacteria</taxon>
        <taxon>Pseudomonadati</taxon>
        <taxon>Pseudomonadota</taxon>
        <taxon>Alphaproteobacteria</taxon>
        <taxon>Hyphomicrobiales</taxon>
        <taxon>Xanthobacteraceae</taxon>
        <taxon>Labrys</taxon>
    </lineage>
</organism>
<reference evidence="1 2" key="1">
    <citation type="submission" date="2023-07" db="EMBL/GenBank/DDBJ databases">
        <title>Genomic Encyclopedia of Type Strains, Phase IV (KMG-IV): sequencing the most valuable type-strain genomes for metagenomic binning, comparative biology and taxonomic classification.</title>
        <authorList>
            <person name="Goeker M."/>
        </authorList>
    </citation>
    <scope>NUCLEOTIDE SEQUENCE [LARGE SCALE GENOMIC DNA]</scope>
    <source>
        <strain evidence="1 2">DSM 5896</strain>
    </source>
</reference>
<comment type="caution">
    <text evidence="1">The sequence shown here is derived from an EMBL/GenBank/DDBJ whole genome shotgun (WGS) entry which is preliminary data.</text>
</comment>
<protein>
    <submittedName>
        <fullName evidence="1">Pyrroloquinoline quinone (PQQ) biosynthesis protein C</fullName>
    </submittedName>
</protein>
<sequence>MPFHDLLSAETSGDRETFLNIPLVRSAIEKGATLDLYLAFLAEAYHHVRHTFPLLALAASRTRDERYQDALVEYMEEERGHEKWILNDIRDLGGDADAVVRRGPGMACRIMVGYAYYAIEHVSPYAMLGSVHVLEGMSVLLADRLADAMKASLRVDKEAGFSYLRSHGSLDMEHVAFFRKLVDGFEEAQTQRIIIENSKIFYRLYGDIFRGLEGNAEFRHAA</sequence>
<evidence type="ECO:0000313" key="1">
    <source>
        <dbReference type="EMBL" id="MDQ0390956.1"/>
    </source>
</evidence>
<accession>A0ABU0F8L7</accession>
<keyword evidence="2" id="KW-1185">Reference proteome</keyword>
<proteinExistence type="predicted"/>